<feature type="transmembrane region" description="Helical" evidence="1">
    <location>
        <begin position="51"/>
        <end position="71"/>
    </location>
</feature>
<protein>
    <submittedName>
        <fullName evidence="3 4">Uncharacterized protein LOC117240727 isoform X1</fullName>
    </submittedName>
</protein>
<proteinExistence type="predicted"/>
<keyword evidence="1" id="KW-0472">Membrane</keyword>
<evidence type="ECO:0000313" key="2">
    <source>
        <dbReference type="Proteomes" id="UP000504631"/>
    </source>
</evidence>
<evidence type="ECO:0000313" key="3">
    <source>
        <dbReference type="RefSeq" id="XP_033362653.1"/>
    </source>
</evidence>
<dbReference type="RefSeq" id="XP_033362653.1">
    <property type="nucleotide sequence ID" value="XM_033506762.1"/>
</dbReference>
<feature type="transmembrane region" description="Helical" evidence="1">
    <location>
        <begin position="112"/>
        <end position="132"/>
    </location>
</feature>
<name>A0A6J3LFJ7_9HYME</name>
<dbReference type="AlphaFoldDB" id="A0A6J3LFJ7"/>
<keyword evidence="2" id="KW-1185">Reference proteome</keyword>
<sequence>MPWILTTAAFNRLISVVIKILFFRCCITYLDRSRNIIRFFDMPWILTTAAFNRLISVVIKILFFRCCITYLDRSRNIIRFFDMPWILTTAAFNRLISVVIKGSAICVVRRTVACFHSIVMTFSTVVTCIKAVEVNLFIYSSAGCCTWCSANREP</sequence>
<organism evidence="2 4">
    <name type="scientific">Bombus vosnesenskii</name>
    <dbReference type="NCBI Taxonomy" id="207650"/>
    <lineage>
        <taxon>Eukaryota</taxon>
        <taxon>Metazoa</taxon>
        <taxon>Ecdysozoa</taxon>
        <taxon>Arthropoda</taxon>
        <taxon>Hexapoda</taxon>
        <taxon>Insecta</taxon>
        <taxon>Pterygota</taxon>
        <taxon>Neoptera</taxon>
        <taxon>Endopterygota</taxon>
        <taxon>Hymenoptera</taxon>
        <taxon>Apocrita</taxon>
        <taxon>Aculeata</taxon>
        <taxon>Apoidea</taxon>
        <taxon>Anthophila</taxon>
        <taxon>Apidae</taxon>
        <taxon>Bombus</taxon>
        <taxon>Pyrobombus</taxon>
    </lineage>
</organism>
<dbReference type="GeneID" id="117240727"/>
<reference evidence="3 4" key="1">
    <citation type="submission" date="2025-04" db="UniProtKB">
        <authorList>
            <consortium name="RefSeq"/>
        </authorList>
    </citation>
    <scope>IDENTIFICATION</scope>
    <source>
        <tissue evidence="3 4">Muscle</tissue>
    </source>
</reference>
<dbReference type="KEGG" id="bvk:117240727"/>
<keyword evidence="1" id="KW-1133">Transmembrane helix</keyword>
<keyword evidence="1" id="KW-0812">Transmembrane</keyword>
<gene>
    <name evidence="3 4" type="primary">LOC117240727</name>
</gene>
<dbReference type="Proteomes" id="UP000504631">
    <property type="component" value="Unplaced"/>
</dbReference>
<evidence type="ECO:0000256" key="1">
    <source>
        <dbReference type="SAM" id="Phobius"/>
    </source>
</evidence>
<dbReference type="RefSeq" id="XP_033362654.1">
    <property type="nucleotide sequence ID" value="XM_033506763.1"/>
</dbReference>
<accession>A0A6J3LFJ7</accession>
<feature type="transmembrane region" description="Helical" evidence="1">
    <location>
        <begin position="83"/>
        <end position="100"/>
    </location>
</feature>
<feature type="transmembrane region" description="Helical" evidence="1">
    <location>
        <begin position="12"/>
        <end position="30"/>
    </location>
</feature>
<evidence type="ECO:0000313" key="4">
    <source>
        <dbReference type="RefSeq" id="XP_033362654.1"/>
    </source>
</evidence>